<dbReference type="EMBL" id="MSCN01000001">
    <property type="protein sequence ID" value="PQJ80200.1"/>
    <property type="molecule type" value="Genomic_DNA"/>
</dbReference>
<keyword evidence="2" id="KW-0804">Transcription</keyword>
<evidence type="ECO:0000256" key="5">
    <source>
        <dbReference type="PIRSR" id="PIRSR640198-3"/>
    </source>
</evidence>
<dbReference type="OrthoDB" id="9814400at2"/>
<keyword evidence="8" id="KW-1185">Reference proteome</keyword>
<keyword evidence="4" id="KW-0067">ATP-binding</keyword>
<dbReference type="InterPro" id="IPR036597">
    <property type="entry name" value="Fido-like_dom_sf"/>
</dbReference>
<protein>
    <recommendedName>
        <fullName evidence="6">Fido domain-containing protein</fullName>
    </recommendedName>
</protein>
<evidence type="ECO:0000256" key="1">
    <source>
        <dbReference type="ARBA" id="ARBA00023015"/>
    </source>
</evidence>
<dbReference type="GO" id="GO:0003700">
    <property type="term" value="F:DNA-binding transcription factor activity"/>
    <property type="evidence" value="ECO:0007669"/>
    <property type="project" value="InterPro"/>
</dbReference>
<gene>
    <name evidence="7" type="ORF">BTO18_13905</name>
</gene>
<accession>A0A2S7WRH6</accession>
<dbReference type="GO" id="GO:0005524">
    <property type="term" value="F:ATP binding"/>
    <property type="evidence" value="ECO:0007669"/>
    <property type="project" value="UniProtKB-KW"/>
</dbReference>
<evidence type="ECO:0000256" key="4">
    <source>
        <dbReference type="PIRSR" id="PIRSR640198-2"/>
    </source>
</evidence>
<proteinExistence type="predicted"/>
<dbReference type="PROSITE" id="PS51459">
    <property type="entry name" value="FIDO"/>
    <property type="match status" value="1"/>
</dbReference>
<dbReference type="Pfam" id="PF08220">
    <property type="entry name" value="HTH_DeoR"/>
    <property type="match status" value="1"/>
</dbReference>
<name>A0A2S7WRH6_9FLAO</name>
<dbReference type="Pfam" id="PF02661">
    <property type="entry name" value="Fic"/>
    <property type="match status" value="1"/>
</dbReference>
<evidence type="ECO:0000259" key="6">
    <source>
        <dbReference type="PROSITE" id="PS51459"/>
    </source>
</evidence>
<dbReference type="Proteomes" id="UP000238882">
    <property type="component" value="Unassembled WGS sequence"/>
</dbReference>
<evidence type="ECO:0000256" key="3">
    <source>
        <dbReference type="PIRSR" id="PIRSR640198-1"/>
    </source>
</evidence>
<feature type="binding site" evidence="4">
    <location>
        <begin position="233"/>
        <end position="243"/>
    </location>
    <ligand>
        <name>ATP</name>
        <dbReference type="ChEBI" id="CHEBI:30616"/>
    </ligand>
</feature>
<dbReference type="InterPro" id="IPR036390">
    <property type="entry name" value="WH_DNA-bd_sf"/>
</dbReference>
<dbReference type="RefSeq" id="WP_105016796.1">
    <property type="nucleotide sequence ID" value="NZ_MSCN01000001.1"/>
</dbReference>
<dbReference type="PANTHER" id="PTHR13504">
    <property type="entry name" value="FIDO DOMAIN-CONTAINING PROTEIN DDB_G0283145"/>
    <property type="match status" value="1"/>
</dbReference>
<feature type="site" description="Important for autoinhibition of adenylyltransferase activity" evidence="5">
    <location>
        <position position="155"/>
    </location>
</feature>
<keyword evidence="4" id="KW-0547">Nucleotide-binding</keyword>
<dbReference type="Gene3D" id="1.10.3290.10">
    <property type="entry name" value="Fido-like domain"/>
    <property type="match status" value="1"/>
</dbReference>
<dbReference type="PANTHER" id="PTHR13504:SF38">
    <property type="entry name" value="FIDO DOMAIN-CONTAINING PROTEIN"/>
    <property type="match status" value="1"/>
</dbReference>
<feature type="binding site" evidence="4">
    <location>
        <begin position="292"/>
        <end position="299"/>
    </location>
    <ligand>
        <name>ATP</name>
        <dbReference type="ChEBI" id="CHEBI:30616"/>
    </ligand>
</feature>
<evidence type="ECO:0000256" key="2">
    <source>
        <dbReference type="ARBA" id="ARBA00023163"/>
    </source>
</evidence>
<dbReference type="AlphaFoldDB" id="A0A2S7WRH6"/>
<feature type="domain" description="Fido" evidence="6">
    <location>
        <begin position="200"/>
        <end position="353"/>
    </location>
</feature>
<dbReference type="SUPFAM" id="SSF46785">
    <property type="entry name" value="Winged helix' DNA-binding domain"/>
    <property type="match status" value="1"/>
</dbReference>
<dbReference type="SUPFAM" id="SSF140931">
    <property type="entry name" value="Fic-like"/>
    <property type="match status" value="1"/>
</dbReference>
<dbReference type="InterPro" id="IPR040198">
    <property type="entry name" value="Fido_containing"/>
</dbReference>
<dbReference type="InterPro" id="IPR003812">
    <property type="entry name" value="Fido"/>
</dbReference>
<comment type="caution">
    <text evidence="7">The sequence shown here is derived from an EMBL/GenBank/DDBJ whole genome shotgun (WGS) entry which is preliminary data.</text>
</comment>
<feature type="active site" evidence="3">
    <location>
        <position position="288"/>
    </location>
</feature>
<keyword evidence="1" id="KW-0805">Transcription regulation</keyword>
<evidence type="ECO:0000313" key="8">
    <source>
        <dbReference type="Proteomes" id="UP000238882"/>
    </source>
</evidence>
<dbReference type="InterPro" id="IPR001034">
    <property type="entry name" value="DeoR_HTH"/>
</dbReference>
<organism evidence="7 8">
    <name type="scientific">Polaribacter porphyrae</name>
    <dbReference type="NCBI Taxonomy" id="1137780"/>
    <lineage>
        <taxon>Bacteria</taxon>
        <taxon>Pseudomonadati</taxon>
        <taxon>Bacteroidota</taxon>
        <taxon>Flavobacteriia</taxon>
        <taxon>Flavobacteriales</taxon>
        <taxon>Flavobacteriaceae</taxon>
    </lineage>
</organism>
<sequence length="456" mass="54440">MIEKAPEIDIEREFVGLDYAYLNDILYTGQEVITKIEEEYLYWDKIKYLNHKNIDDFKRAVKSKILDKFMNNELLWIATKASRKFTRIRKYLFSSNQNYIRYYYNENNYLRQKLHYLDFNFGAGLQKEQLLSELEKQQYLKNALMEEAFFSSKIEGATTTRIKAKEMLRKNKKPKTHSEQMILNNYKTIQFISEQKDEDISTEKLFELHKLVTENTLENEFVGGFRTNNEINVVNEITGEIVHTPPNFEELEGLMDSFVEFFNNNPKEDFIHPIVKASILHFLIGYIHPFVDGNGRTARAIFYWYLLKNGYWLTEYLSISRVIMQTKVQYEKAYIYTEIDDMDVTYFIHYQVKVLLKAFEDLKKYVAKKKKEEVKLLKFLQQPEINERQAEILYKLEKNATKSFTVKEIENTYAVTNQTARTDIEELVERGFLKKVAINKKSYNYWKGDTFDETFL</sequence>
<evidence type="ECO:0000313" key="7">
    <source>
        <dbReference type="EMBL" id="PQJ80200.1"/>
    </source>
</evidence>
<reference evidence="7 8" key="1">
    <citation type="submission" date="2016-12" db="EMBL/GenBank/DDBJ databases">
        <title>Trade-off between light-utilization and light-protection in marine flavobacteria.</title>
        <authorList>
            <person name="Kumagai Y."/>
            <person name="Yoshizawa S."/>
            <person name="Kogure K."/>
            <person name="Iwasaki W."/>
        </authorList>
    </citation>
    <scope>NUCLEOTIDE SEQUENCE [LARGE SCALE GENOMIC DNA]</scope>
    <source>
        <strain evidence="7 8">NBRC 108759</strain>
    </source>
</reference>